<keyword evidence="1" id="KW-1133">Transmembrane helix</keyword>
<dbReference type="EMBL" id="CP014806">
    <property type="protein sequence ID" value="AMX00212.1"/>
    <property type="molecule type" value="Genomic_DNA"/>
</dbReference>
<evidence type="ECO:0000313" key="3">
    <source>
        <dbReference type="Proteomes" id="UP000076021"/>
    </source>
</evidence>
<dbReference type="KEGG" id="rst:ATY39_12815"/>
<name>A0A143HG37_9BACL</name>
<proteinExistence type="predicted"/>
<keyword evidence="1" id="KW-0472">Membrane</keyword>
<evidence type="ECO:0000256" key="1">
    <source>
        <dbReference type="SAM" id="Phobius"/>
    </source>
</evidence>
<gene>
    <name evidence="2" type="ORF">ATY39_12815</name>
</gene>
<accession>A0A143HG37</accession>
<dbReference type="Proteomes" id="UP000076021">
    <property type="component" value="Chromosome"/>
</dbReference>
<evidence type="ECO:0000313" key="2">
    <source>
        <dbReference type="EMBL" id="AMX00212.1"/>
    </source>
</evidence>
<reference evidence="2 3" key="1">
    <citation type="journal article" date="2016" name="Genome Announc.">
        <title>Whole-Genome Sequence of Rummeliibacillus stabekisii Strain PP9 Isolated from Antarctic Soil.</title>
        <authorList>
            <person name="da Mota F.F."/>
            <person name="Vollu R.E."/>
            <person name="Jurelevicius D."/>
            <person name="Seldin L."/>
        </authorList>
    </citation>
    <scope>NUCLEOTIDE SEQUENCE [LARGE SCALE GENOMIC DNA]</scope>
    <source>
        <strain evidence="2 3">PP9</strain>
    </source>
</reference>
<dbReference type="AlphaFoldDB" id="A0A143HG37"/>
<keyword evidence="1" id="KW-0812">Transmembrane</keyword>
<reference evidence="3" key="2">
    <citation type="submission" date="2016-03" db="EMBL/GenBank/DDBJ databases">
        <authorList>
            <person name="Ploux O."/>
        </authorList>
    </citation>
    <scope>NUCLEOTIDE SEQUENCE [LARGE SCALE GENOMIC DNA]</scope>
    <source>
        <strain evidence="3">PP9</strain>
    </source>
</reference>
<keyword evidence="3" id="KW-1185">Reference proteome</keyword>
<feature type="transmembrane region" description="Helical" evidence="1">
    <location>
        <begin position="6"/>
        <end position="25"/>
    </location>
</feature>
<organism evidence="2 3">
    <name type="scientific">Rummeliibacillus stabekisii</name>
    <dbReference type="NCBI Taxonomy" id="241244"/>
    <lineage>
        <taxon>Bacteria</taxon>
        <taxon>Bacillati</taxon>
        <taxon>Bacillota</taxon>
        <taxon>Bacilli</taxon>
        <taxon>Bacillales</taxon>
        <taxon>Caryophanaceae</taxon>
        <taxon>Rummeliibacillus</taxon>
    </lineage>
</organism>
<feature type="transmembrane region" description="Helical" evidence="1">
    <location>
        <begin position="54"/>
        <end position="70"/>
    </location>
</feature>
<protein>
    <submittedName>
        <fullName evidence="2">Uncharacterized protein</fullName>
    </submittedName>
</protein>
<sequence>MDKLLGSLLMVIFVANLIWIIYIIIKEYKKDSTSLFRSIFFVIFNIVFDNYSLYAVFVVSSFLFGVILLFY</sequence>